<dbReference type="Proteomes" id="UP000037267">
    <property type="component" value="Unassembled WGS sequence"/>
</dbReference>
<dbReference type="Pfam" id="PF13180">
    <property type="entry name" value="PDZ_2"/>
    <property type="match status" value="1"/>
</dbReference>
<keyword evidence="1 6" id="KW-0645">Protease</keyword>
<dbReference type="AlphaFoldDB" id="A0A0L0W7S3"/>
<organism evidence="6 7">
    <name type="scientific">Gottschalkia purinilytica</name>
    <name type="common">Clostridium purinilyticum</name>
    <dbReference type="NCBI Taxonomy" id="1503"/>
    <lineage>
        <taxon>Bacteria</taxon>
        <taxon>Bacillati</taxon>
        <taxon>Bacillota</taxon>
        <taxon>Tissierellia</taxon>
        <taxon>Tissierellales</taxon>
        <taxon>Gottschalkiaceae</taxon>
        <taxon>Gottschalkia</taxon>
    </lineage>
</organism>
<evidence type="ECO:0000256" key="4">
    <source>
        <dbReference type="SAM" id="Phobius"/>
    </source>
</evidence>
<evidence type="ECO:0000256" key="1">
    <source>
        <dbReference type="ARBA" id="ARBA00022670"/>
    </source>
</evidence>
<dbReference type="PROSITE" id="PS50106">
    <property type="entry name" value="PDZ"/>
    <property type="match status" value="1"/>
</dbReference>
<feature type="domain" description="PDZ" evidence="5">
    <location>
        <begin position="316"/>
        <end position="408"/>
    </location>
</feature>
<dbReference type="SUPFAM" id="SSF50156">
    <property type="entry name" value="PDZ domain-like"/>
    <property type="match status" value="1"/>
</dbReference>
<dbReference type="Gene3D" id="2.30.42.10">
    <property type="match status" value="1"/>
</dbReference>
<dbReference type="InterPro" id="IPR009003">
    <property type="entry name" value="Peptidase_S1_PA"/>
</dbReference>
<name>A0A0L0W7S3_GOTPU</name>
<evidence type="ECO:0000256" key="3">
    <source>
        <dbReference type="SAM" id="MobiDB-lite"/>
    </source>
</evidence>
<comment type="caution">
    <text evidence="6">The sequence shown here is derived from an EMBL/GenBank/DDBJ whole genome shotgun (WGS) entry which is preliminary data.</text>
</comment>
<dbReference type="RefSeq" id="WP_050356032.1">
    <property type="nucleotide sequence ID" value="NZ_LGSS01000014.1"/>
</dbReference>
<feature type="region of interest" description="Disordered" evidence="3">
    <location>
        <begin position="1"/>
        <end position="51"/>
    </location>
</feature>
<dbReference type="PANTHER" id="PTHR43343:SF3">
    <property type="entry name" value="PROTEASE DO-LIKE 8, CHLOROPLASTIC"/>
    <property type="match status" value="1"/>
</dbReference>
<keyword evidence="4" id="KW-0472">Membrane</keyword>
<dbReference type="PANTHER" id="PTHR43343">
    <property type="entry name" value="PEPTIDASE S12"/>
    <property type="match status" value="1"/>
</dbReference>
<dbReference type="OrthoDB" id="9758917at2"/>
<dbReference type="GO" id="GO:0004252">
    <property type="term" value="F:serine-type endopeptidase activity"/>
    <property type="evidence" value="ECO:0007669"/>
    <property type="project" value="InterPro"/>
</dbReference>
<accession>A0A0L0W7S3</accession>
<reference evidence="7" key="1">
    <citation type="submission" date="2015-07" db="EMBL/GenBank/DDBJ databases">
        <title>Draft genome sequence of the purine-degrading Gottschalkia purinilyticum DSM 1384 (formerly Clostridium purinilyticum).</title>
        <authorList>
            <person name="Poehlein A."/>
            <person name="Schiel-Bengelsdorf B."/>
            <person name="Bengelsdorf F.R."/>
            <person name="Daniel R."/>
            <person name="Duerre P."/>
        </authorList>
    </citation>
    <scope>NUCLEOTIDE SEQUENCE [LARGE SCALE GENOMIC DNA]</scope>
    <source>
        <strain evidence="7">DSM 1384</strain>
    </source>
</reference>
<dbReference type="EC" id="3.4.21.107" evidence="6"/>
<dbReference type="InterPro" id="IPR001940">
    <property type="entry name" value="Peptidase_S1C"/>
</dbReference>
<sequence length="425" mass="45835">MDNENKNFFNEDENKNNDVNFQLLNSDNESKEDKTYYRSGNNNYSNNFNNGNNKKRSNLSYVLVSIISAIIGGLIFSLVAPSIYGRTGYNKGGEGLNPQQINITPKDNISTVEAVAKKSMKSVVGITTVETIKEDFFPFASERQVQGVGSGVIVDSNGYILTNSHVVGDGKAENITVLFEDRSKKQAKILWNDVALDLAVIKVDATNLPVADLGDAEKLNIGEIAVAIGNPLGLEFQRTVTSGIISGLNRSITTQGGDKIENLIQTDASINSGNSGGPLLNSKGEVVGINTLKLSSAEGLGFAIPINLAKPIVEQVIKEGKYTSAYIGISSYDVNEVKQRYNLDVNIDKGSYILQIVPNSPAAKSGLQPGDVVVSIDDKKIESQRGLKKLLYSYKPGDKVKIGIVRNGKKIEKNLTLEAAPSNGQ</sequence>
<dbReference type="InterPro" id="IPR001478">
    <property type="entry name" value="PDZ"/>
</dbReference>
<dbReference type="PATRIC" id="fig|1503.3.peg.475"/>
<evidence type="ECO:0000256" key="2">
    <source>
        <dbReference type="ARBA" id="ARBA00022801"/>
    </source>
</evidence>
<dbReference type="SUPFAM" id="SSF50494">
    <property type="entry name" value="Trypsin-like serine proteases"/>
    <property type="match status" value="1"/>
</dbReference>
<evidence type="ECO:0000313" key="7">
    <source>
        <dbReference type="Proteomes" id="UP000037267"/>
    </source>
</evidence>
<dbReference type="GO" id="GO:0006508">
    <property type="term" value="P:proteolysis"/>
    <property type="evidence" value="ECO:0007669"/>
    <property type="project" value="UniProtKB-KW"/>
</dbReference>
<evidence type="ECO:0000259" key="5">
    <source>
        <dbReference type="PROSITE" id="PS50106"/>
    </source>
</evidence>
<dbReference type="InterPro" id="IPR036034">
    <property type="entry name" value="PDZ_sf"/>
</dbReference>
<evidence type="ECO:0000313" key="6">
    <source>
        <dbReference type="EMBL" id="KNF07594.1"/>
    </source>
</evidence>
<keyword evidence="7" id="KW-1185">Reference proteome</keyword>
<dbReference type="Gene3D" id="2.40.10.120">
    <property type="match status" value="1"/>
</dbReference>
<dbReference type="STRING" id="1503.CLPU_14c00120"/>
<proteinExistence type="predicted"/>
<dbReference type="PRINTS" id="PR00834">
    <property type="entry name" value="PROTEASES2C"/>
</dbReference>
<dbReference type="SMART" id="SM00228">
    <property type="entry name" value="PDZ"/>
    <property type="match status" value="1"/>
</dbReference>
<feature type="compositionally biased region" description="Low complexity" evidence="3">
    <location>
        <begin position="37"/>
        <end position="51"/>
    </location>
</feature>
<gene>
    <name evidence="6" type="primary">htrA</name>
    <name evidence="6" type="ORF">CLPU_14c00120</name>
</gene>
<protein>
    <submittedName>
        <fullName evidence="6">Serine protease Do-like HtrA</fullName>
        <ecNumber evidence="6">3.4.21.107</ecNumber>
    </submittedName>
</protein>
<dbReference type="InterPro" id="IPR051201">
    <property type="entry name" value="Chloro_Bact_Ser_Proteases"/>
</dbReference>
<dbReference type="EMBL" id="LGSS01000014">
    <property type="protein sequence ID" value="KNF07594.1"/>
    <property type="molecule type" value="Genomic_DNA"/>
</dbReference>
<feature type="transmembrane region" description="Helical" evidence="4">
    <location>
        <begin position="59"/>
        <end position="80"/>
    </location>
</feature>
<keyword evidence="4" id="KW-1133">Transmembrane helix</keyword>
<dbReference type="Pfam" id="PF13365">
    <property type="entry name" value="Trypsin_2"/>
    <property type="match status" value="1"/>
</dbReference>
<keyword evidence="4" id="KW-0812">Transmembrane</keyword>
<keyword evidence="2 6" id="KW-0378">Hydrolase</keyword>